<dbReference type="PANTHER" id="PTHR43818">
    <property type="entry name" value="BCDNA.GH03377"/>
    <property type="match status" value="1"/>
</dbReference>
<dbReference type="InterPro" id="IPR036291">
    <property type="entry name" value="NAD(P)-bd_dom_sf"/>
</dbReference>
<dbReference type="Gene3D" id="3.40.50.720">
    <property type="entry name" value="NAD(P)-binding Rossmann-like Domain"/>
    <property type="match status" value="1"/>
</dbReference>
<reference evidence="5" key="1">
    <citation type="submission" date="2018-09" db="EMBL/GenBank/DDBJ databases">
        <authorList>
            <person name="Tuo L."/>
        </authorList>
    </citation>
    <scope>NUCLEOTIDE SEQUENCE [LARGE SCALE GENOMIC DNA]</scope>
    <source>
        <strain evidence="5">M2BS4Y-1</strain>
    </source>
</reference>
<dbReference type="RefSeq" id="WP_119540456.1">
    <property type="nucleotide sequence ID" value="NZ_QYRN01000006.1"/>
</dbReference>
<evidence type="ECO:0000313" key="4">
    <source>
        <dbReference type="EMBL" id="RIY00145.1"/>
    </source>
</evidence>
<evidence type="ECO:0000313" key="5">
    <source>
        <dbReference type="Proteomes" id="UP000265750"/>
    </source>
</evidence>
<dbReference type="Pfam" id="PF01408">
    <property type="entry name" value="GFO_IDH_MocA"/>
    <property type="match status" value="1"/>
</dbReference>
<evidence type="ECO:0000259" key="2">
    <source>
        <dbReference type="Pfam" id="PF01408"/>
    </source>
</evidence>
<dbReference type="SUPFAM" id="SSF55347">
    <property type="entry name" value="Glyceraldehyde-3-phosphate dehydrogenase-like, C-terminal domain"/>
    <property type="match status" value="1"/>
</dbReference>
<dbReference type="Gene3D" id="3.30.360.10">
    <property type="entry name" value="Dihydrodipicolinate Reductase, domain 2"/>
    <property type="match status" value="1"/>
</dbReference>
<sequence>MSAPKRILILGTGAIAHRHAEHFATIPGCRLVAAADTNVVRARLFADEHAIPEAFGSLEEAIAWGGFDAAVNSTPDGAHKATSLQLIAAGKPVFCEKPLAVNYPDALEMTEAVEAAGLVNMVNLTYRNAHAIQMARRMVEEGRIGTVRHFEASYLQSWLTSPHWGDWRTDERWLWRLSSSHGSKGVLGDIGIHILDFACFGTGLDVAALQARMKTYDKAPGGAIGLYTLDVNDSVAMTVEMGNGALGTVNMTRYATGKLNDLNLAIYGETGALRIWANHVDSRLEACLGADIETQTWRVLDCPVTPRNEHRFAMALMSGDNGQPDFRHAAQVQKLLDLCFVSDREGRWLAVD</sequence>
<feature type="domain" description="Gfo/Idh/MocA-like oxidoreductase N-terminal" evidence="2">
    <location>
        <begin position="6"/>
        <end position="123"/>
    </location>
</feature>
<dbReference type="InterPro" id="IPR055170">
    <property type="entry name" value="GFO_IDH_MocA-like_dom"/>
</dbReference>
<protein>
    <submittedName>
        <fullName evidence="4">Gfo/Idh/MocA family oxidoreductase</fullName>
    </submittedName>
</protein>
<dbReference type="OrthoDB" id="9792935at2"/>
<name>A0A3A1WRY9_9HYPH</name>
<gene>
    <name evidence="4" type="ORF">D3218_12695</name>
</gene>
<accession>A0A3A1WRY9</accession>
<dbReference type="Pfam" id="PF22725">
    <property type="entry name" value="GFO_IDH_MocA_C3"/>
    <property type="match status" value="1"/>
</dbReference>
<dbReference type="GO" id="GO:0016491">
    <property type="term" value="F:oxidoreductase activity"/>
    <property type="evidence" value="ECO:0007669"/>
    <property type="project" value="UniProtKB-KW"/>
</dbReference>
<dbReference type="InterPro" id="IPR050463">
    <property type="entry name" value="Gfo/Idh/MocA_oxidrdct_glycsds"/>
</dbReference>
<dbReference type="EMBL" id="QYRN01000006">
    <property type="protein sequence ID" value="RIY00145.1"/>
    <property type="molecule type" value="Genomic_DNA"/>
</dbReference>
<comment type="caution">
    <text evidence="4">The sequence shown here is derived from an EMBL/GenBank/DDBJ whole genome shotgun (WGS) entry which is preliminary data.</text>
</comment>
<dbReference type="PANTHER" id="PTHR43818:SF11">
    <property type="entry name" value="BCDNA.GH03377"/>
    <property type="match status" value="1"/>
</dbReference>
<keyword evidence="1" id="KW-0560">Oxidoreductase</keyword>
<proteinExistence type="predicted"/>
<dbReference type="Proteomes" id="UP000265750">
    <property type="component" value="Unassembled WGS sequence"/>
</dbReference>
<organism evidence="4 5">
    <name type="scientific">Aureimonas flava</name>
    <dbReference type="NCBI Taxonomy" id="2320271"/>
    <lineage>
        <taxon>Bacteria</taxon>
        <taxon>Pseudomonadati</taxon>
        <taxon>Pseudomonadota</taxon>
        <taxon>Alphaproteobacteria</taxon>
        <taxon>Hyphomicrobiales</taxon>
        <taxon>Aurantimonadaceae</taxon>
        <taxon>Aureimonas</taxon>
    </lineage>
</organism>
<dbReference type="GO" id="GO:0000166">
    <property type="term" value="F:nucleotide binding"/>
    <property type="evidence" value="ECO:0007669"/>
    <property type="project" value="InterPro"/>
</dbReference>
<evidence type="ECO:0000259" key="3">
    <source>
        <dbReference type="Pfam" id="PF22725"/>
    </source>
</evidence>
<feature type="domain" description="GFO/IDH/MocA-like oxidoreductase" evidence="3">
    <location>
        <begin position="132"/>
        <end position="274"/>
    </location>
</feature>
<dbReference type="SUPFAM" id="SSF51735">
    <property type="entry name" value="NAD(P)-binding Rossmann-fold domains"/>
    <property type="match status" value="1"/>
</dbReference>
<evidence type="ECO:0000256" key="1">
    <source>
        <dbReference type="ARBA" id="ARBA00023002"/>
    </source>
</evidence>
<dbReference type="AlphaFoldDB" id="A0A3A1WRY9"/>
<dbReference type="InterPro" id="IPR000683">
    <property type="entry name" value="Gfo/Idh/MocA-like_OxRdtase_N"/>
</dbReference>
<keyword evidence="5" id="KW-1185">Reference proteome</keyword>